<sequence>MTREELFTEIIDTFQDLLNFVHMNNEKSKEIFTEQQLDLVEEFWSYYDDYKDATYEELEDWFYQHHEMHYMY</sequence>
<protein>
    <submittedName>
        <fullName evidence="1">Uncharacterized protein</fullName>
    </submittedName>
</protein>
<name>A0A1H9CNN3_9FLAO</name>
<dbReference type="STRING" id="419940.SAMN05421824_0962"/>
<keyword evidence="2" id="KW-1185">Reference proteome</keyword>
<proteinExistence type="predicted"/>
<dbReference type="RefSeq" id="WP_092576184.1">
    <property type="nucleotide sequence ID" value="NZ_FOFN01000001.1"/>
</dbReference>
<gene>
    <name evidence="1" type="ORF">SAMN05421824_0962</name>
</gene>
<accession>A0A1H9CNN3</accession>
<evidence type="ECO:0000313" key="2">
    <source>
        <dbReference type="Proteomes" id="UP000198999"/>
    </source>
</evidence>
<organism evidence="1 2">
    <name type="scientific">Hyunsoonleella jejuensis</name>
    <dbReference type="NCBI Taxonomy" id="419940"/>
    <lineage>
        <taxon>Bacteria</taxon>
        <taxon>Pseudomonadati</taxon>
        <taxon>Bacteroidota</taxon>
        <taxon>Flavobacteriia</taxon>
        <taxon>Flavobacteriales</taxon>
        <taxon>Flavobacteriaceae</taxon>
    </lineage>
</organism>
<dbReference type="AlphaFoldDB" id="A0A1H9CNN3"/>
<dbReference type="Proteomes" id="UP000198999">
    <property type="component" value="Unassembled WGS sequence"/>
</dbReference>
<dbReference type="OrthoDB" id="9889343at2"/>
<evidence type="ECO:0000313" key="1">
    <source>
        <dbReference type="EMBL" id="SEQ02806.1"/>
    </source>
</evidence>
<dbReference type="EMBL" id="FOFN01000001">
    <property type="protein sequence ID" value="SEQ02806.1"/>
    <property type="molecule type" value="Genomic_DNA"/>
</dbReference>
<reference evidence="1 2" key="1">
    <citation type="submission" date="2016-10" db="EMBL/GenBank/DDBJ databases">
        <authorList>
            <person name="de Groot N.N."/>
        </authorList>
    </citation>
    <scope>NUCLEOTIDE SEQUENCE [LARGE SCALE GENOMIC DNA]</scope>
    <source>
        <strain evidence="1 2">DSM 21035</strain>
    </source>
</reference>